<evidence type="ECO:0000313" key="2">
    <source>
        <dbReference type="Proteomes" id="UP000027920"/>
    </source>
</evidence>
<protein>
    <recommendedName>
        <fullName evidence="3">Alpha/beta hydrolase fold-3 domain-containing protein</fullName>
    </recommendedName>
</protein>
<dbReference type="OrthoDB" id="433474at2759"/>
<dbReference type="VEuPathDB" id="FungiDB:A1O9_10347"/>
<dbReference type="HOGENOM" id="CLU_012494_8_1_1"/>
<dbReference type="RefSeq" id="XP_013255962.1">
    <property type="nucleotide sequence ID" value="XM_013400508.1"/>
</dbReference>
<dbReference type="SUPFAM" id="SSF53474">
    <property type="entry name" value="alpha/beta-Hydrolases"/>
    <property type="match status" value="1"/>
</dbReference>
<dbReference type="InterPro" id="IPR029058">
    <property type="entry name" value="AB_hydrolase_fold"/>
</dbReference>
<organism evidence="1 2">
    <name type="scientific">Exophiala aquamarina CBS 119918</name>
    <dbReference type="NCBI Taxonomy" id="1182545"/>
    <lineage>
        <taxon>Eukaryota</taxon>
        <taxon>Fungi</taxon>
        <taxon>Dikarya</taxon>
        <taxon>Ascomycota</taxon>
        <taxon>Pezizomycotina</taxon>
        <taxon>Eurotiomycetes</taxon>
        <taxon>Chaetothyriomycetidae</taxon>
        <taxon>Chaetothyriales</taxon>
        <taxon>Herpotrichiellaceae</taxon>
        <taxon>Exophiala</taxon>
    </lineage>
</organism>
<sequence>MERIASLGTGIAEVVVPTYEAYSALLQRPETKAAIKSVKRETFSYGPHKRHKLDLYSPPGIADHVSQRPRPVLIFTYGGAFANGDRILDGIDGGLVYANVGAFFASEANFDTIVLDYRLLKHGAKYPSGGEDFGLGLQWVQDRYQHGGRREIYVIANSAGAVHLSTWLFSPRFAKERLQLLSASSEVRLTKVVFLGCPFRLDYHGGMKPVLEVYYGTEEDTKRAEPTQLMLTGIREKDSIDMTVMPGILTAVAELDPSFIVEPGQEFSKLWRECGGKGDHLVLRGHNHISPPLSLGTGSREEEHWGHQVVGWLRGEAL</sequence>
<name>A0A072P126_9EURO</name>
<dbReference type="AlphaFoldDB" id="A0A072P126"/>
<reference evidence="1 2" key="1">
    <citation type="submission" date="2013-03" db="EMBL/GenBank/DDBJ databases">
        <title>The Genome Sequence of Exophiala aquamarina CBS 119918.</title>
        <authorList>
            <consortium name="The Broad Institute Genomics Platform"/>
            <person name="Cuomo C."/>
            <person name="de Hoog S."/>
            <person name="Gorbushina A."/>
            <person name="Walker B."/>
            <person name="Young S.K."/>
            <person name="Zeng Q."/>
            <person name="Gargeya S."/>
            <person name="Fitzgerald M."/>
            <person name="Haas B."/>
            <person name="Abouelleil A."/>
            <person name="Allen A.W."/>
            <person name="Alvarado L."/>
            <person name="Arachchi H.M."/>
            <person name="Berlin A.M."/>
            <person name="Chapman S.B."/>
            <person name="Gainer-Dewar J."/>
            <person name="Goldberg J."/>
            <person name="Griggs A."/>
            <person name="Gujja S."/>
            <person name="Hansen M."/>
            <person name="Howarth C."/>
            <person name="Imamovic A."/>
            <person name="Ireland A."/>
            <person name="Larimer J."/>
            <person name="McCowan C."/>
            <person name="Murphy C."/>
            <person name="Pearson M."/>
            <person name="Poon T.W."/>
            <person name="Priest M."/>
            <person name="Roberts A."/>
            <person name="Saif S."/>
            <person name="Shea T."/>
            <person name="Sisk P."/>
            <person name="Sykes S."/>
            <person name="Wortman J."/>
            <person name="Nusbaum C."/>
            <person name="Birren B."/>
        </authorList>
    </citation>
    <scope>NUCLEOTIDE SEQUENCE [LARGE SCALE GENOMIC DNA]</scope>
    <source>
        <strain evidence="1 2">CBS 119918</strain>
    </source>
</reference>
<dbReference type="EMBL" id="AMGV01000013">
    <property type="protein sequence ID" value="KEF53372.1"/>
    <property type="molecule type" value="Genomic_DNA"/>
</dbReference>
<dbReference type="GeneID" id="25285251"/>
<evidence type="ECO:0008006" key="3">
    <source>
        <dbReference type="Google" id="ProtNLM"/>
    </source>
</evidence>
<dbReference type="Gene3D" id="3.40.50.1820">
    <property type="entry name" value="alpha/beta hydrolase"/>
    <property type="match status" value="1"/>
</dbReference>
<comment type="caution">
    <text evidence="1">The sequence shown here is derived from an EMBL/GenBank/DDBJ whole genome shotgun (WGS) entry which is preliminary data.</text>
</comment>
<dbReference type="STRING" id="1182545.A0A072P126"/>
<evidence type="ECO:0000313" key="1">
    <source>
        <dbReference type="EMBL" id="KEF53372.1"/>
    </source>
</evidence>
<proteinExistence type="predicted"/>
<gene>
    <name evidence="1" type="ORF">A1O9_10347</name>
</gene>
<accession>A0A072P126</accession>
<keyword evidence="2" id="KW-1185">Reference proteome</keyword>
<dbReference type="Proteomes" id="UP000027920">
    <property type="component" value="Unassembled WGS sequence"/>
</dbReference>